<keyword evidence="4" id="KW-1185">Reference proteome</keyword>
<dbReference type="Gene3D" id="3.30.450.40">
    <property type="match status" value="1"/>
</dbReference>
<keyword evidence="1" id="KW-0472">Membrane</keyword>
<dbReference type="AlphaFoldDB" id="A0A0K6I2Z8"/>
<dbReference type="Pfam" id="PF13185">
    <property type="entry name" value="GAF_2"/>
    <property type="match status" value="1"/>
</dbReference>
<name>A0A0K6I2Z8_9BURK</name>
<proteinExistence type="predicted"/>
<organism evidence="3 4">
    <name type="scientific">Thiomonas bhubaneswarensis</name>
    <dbReference type="NCBI Taxonomy" id="339866"/>
    <lineage>
        <taxon>Bacteria</taxon>
        <taxon>Pseudomonadati</taxon>
        <taxon>Pseudomonadota</taxon>
        <taxon>Betaproteobacteria</taxon>
        <taxon>Burkholderiales</taxon>
        <taxon>Thiomonas</taxon>
    </lineage>
</organism>
<keyword evidence="1" id="KW-1133">Transmembrane helix</keyword>
<dbReference type="GO" id="GO:0003824">
    <property type="term" value="F:catalytic activity"/>
    <property type="evidence" value="ECO:0007669"/>
    <property type="project" value="UniProtKB-ARBA"/>
</dbReference>
<dbReference type="InterPro" id="IPR003018">
    <property type="entry name" value="GAF"/>
</dbReference>
<dbReference type="Proteomes" id="UP000183649">
    <property type="component" value="Unassembled WGS sequence"/>
</dbReference>
<keyword evidence="1" id="KW-0812">Transmembrane</keyword>
<dbReference type="InterPro" id="IPR043128">
    <property type="entry name" value="Rev_trsase/Diguanyl_cyclase"/>
</dbReference>
<dbReference type="InterPro" id="IPR029787">
    <property type="entry name" value="Nucleotide_cyclase"/>
</dbReference>
<gene>
    <name evidence="3" type="ORF">Ga0061069_105261</name>
</gene>
<reference evidence="4" key="1">
    <citation type="submission" date="2015-08" db="EMBL/GenBank/DDBJ databases">
        <authorList>
            <person name="Varghese N."/>
        </authorList>
    </citation>
    <scope>NUCLEOTIDE SEQUENCE [LARGE SCALE GENOMIC DNA]</scope>
    <source>
        <strain evidence="4">DSM 18181</strain>
    </source>
</reference>
<evidence type="ECO:0000259" key="2">
    <source>
        <dbReference type="PROSITE" id="PS50887"/>
    </source>
</evidence>
<dbReference type="Gene3D" id="3.30.70.270">
    <property type="match status" value="1"/>
</dbReference>
<dbReference type="STRING" id="339866.GCA_001418255_01767"/>
<dbReference type="CDD" id="cd01949">
    <property type="entry name" value="GGDEF"/>
    <property type="match status" value="1"/>
</dbReference>
<dbReference type="FunFam" id="3.30.70.270:FF:000001">
    <property type="entry name" value="Diguanylate cyclase domain protein"/>
    <property type="match status" value="1"/>
</dbReference>
<dbReference type="SUPFAM" id="SSF55781">
    <property type="entry name" value="GAF domain-like"/>
    <property type="match status" value="2"/>
</dbReference>
<dbReference type="InterPro" id="IPR029016">
    <property type="entry name" value="GAF-like_dom_sf"/>
</dbReference>
<feature type="transmembrane region" description="Helical" evidence="1">
    <location>
        <begin position="94"/>
        <end position="113"/>
    </location>
</feature>
<dbReference type="SMART" id="SM00267">
    <property type="entry name" value="GGDEF"/>
    <property type="match status" value="1"/>
</dbReference>
<dbReference type="SUPFAM" id="SSF55073">
    <property type="entry name" value="Nucleotide cyclase"/>
    <property type="match status" value="1"/>
</dbReference>
<dbReference type="SMART" id="SM00065">
    <property type="entry name" value="GAF"/>
    <property type="match status" value="1"/>
</dbReference>
<dbReference type="NCBIfam" id="TIGR00254">
    <property type="entry name" value="GGDEF"/>
    <property type="match status" value="1"/>
</dbReference>
<evidence type="ECO:0000256" key="1">
    <source>
        <dbReference type="SAM" id="Phobius"/>
    </source>
</evidence>
<feature type="transmembrane region" description="Helical" evidence="1">
    <location>
        <begin position="21"/>
        <end position="43"/>
    </location>
</feature>
<dbReference type="RefSeq" id="WP_055450680.1">
    <property type="nucleotide sequence ID" value="NZ_CYHF01000005.1"/>
</dbReference>
<dbReference type="InterPro" id="IPR000160">
    <property type="entry name" value="GGDEF_dom"/>
</dbReference>
<feature type="domain" description="GGDEF" evidence="2">
    <location>
        <begin position="567"/>
        <end position="700"/>
    </location>
</feature>
<dbReference type="InterPro" id="IPR052163">
    <property type="entry name" value="DGC-Regulatory_Protein"/>
</dbReference>
<dbReference type="Pfam" id="PF00990">
    <property type="entry name" value="GGDEF"/>
    <property type="match status" value="1"/>
</dbReference>
<feature type="transmembrane region" description="Helical" evidence="1">
    <location>
        <begin position="55"/>
        <end position="74"/>
    </location>
</feature>
<protein>
    <submittedName>
        <fullName evidence="3">Diguanylate cyclase (GGDEF) domain</fullName>
    </submittedName>
</protein>
<dbReference type="EMBL" id="CYHF01000005">
    <property type="protein sequence ID" value="CUA97438.1"/>
    <property type="molecule type" value="Genomic_DNA"/>
</dbReference>
<sequence>MPTVRPDASPPQTLVVERCKLLLHTMPVSALTNGVVAAIAVALLGPVLPDGGMQLWGAVMLGLQVLRLLLWLIWRRRPIASLSEAQQNRKLLQLRVYAWLTAATWGALPITLFPTETLSQSYLAFILAGISGAAVAGLSFDAWTSAVFVLAVVVPLILRLFLVGTSSTLALGLLVCVYLIYLMSAVRRSQSQFLQMLDWRSSAEAAGASAQLQARRNAALARANQLGTLADDQNAFFEALCVAAVEQTGVDSIAILRLNAQDEFVVIAQVGAPRPTSIDATARLAWQSGAAQFVQEGPRQHGLLPLRRHGERVALLQASGSTTSQGDTALQDWLSSLAASIDRGLQALWQRERIDRLQKLYRALIREGEVVLQSRSAEDMLQHTCDTLTSDTPFHAAWLARPDDSGAFRVLARAGSGAEQLDHFRVHLDDANRAPLVLRVWDSRALQVCNNLLHDRAMQPWHATLARYRWHAALATPVLRDGELWGVLVFTSPQAQIFDDQTIALCEQVSALLGHGLDELDLKDRLGHLQRIEAHRARHDTLTGLPNRYALEQHLPEVIARARRQGSVFALGMIDLDGFKRINDTWGHSAGDRVLRELTRRLQAVQRQTDFLVRLGGDEFIVVMEDLNPLEIQTGFANSMRRLRQAVADPFDIAPNVQLPMEMSIGISAYPLDAQDADSLMRLADKAMYAAKARNQAATD</sequence>
<dbReference type="PROSITE" id="PS50887">
    <property type="entry name" value="GGDEF"/>
    <property type="match status" value="1"/>
</dbReference>
<feature type="transmembrane region" description="Helical" evidence="1">
    <location>
        <begin position="168"/>
        <end position="186"/>
    </location>
</feature>
<dbReference type="PANTHER" id="PTHR46663">
    <property type="entry name" value="DIGUANYLATE CYCLASE DGCT-RELATED"/>
    <property type="match status" value="1"/>
</dbReference>
<dbReference type="OrthoDB" id="9805474at2"/>
<evidence type="ECO:0000313" key="3">
    <source>
        <dbReference type="EMBL" id="CUA97438.1"/>
    </source>
</evidence>
<accession>A0A0K6I2Z8</accession>
<dbReference type="PANTHER" id="PTHR46663:SF4">
    <property type="entry name" value="DIGUANYLATE CYCLASE DGCT-RELATED"/>
    <property type="match status" value="1"/>
</dbReference>
<evidence type="ECO:0000313" key="4">
    <source>
        <dbReference type="Proteomes" id="UP000183649"/>
    </source>
</evidence>